<dbReference type="EMBL" id="BMMM01000007">
    <property type="protein sequence ID" value="GGN68974.1"/>
    <property type="molecule type" value="Genomic_DNA"/>
</dbReference>
<organism evidence="1 2">
    <name type="scientific">Streptomyces albiflavescens</name>
    <dbReference type="NCBI Taxonomy" id="1623582"/>
    <lineage>
        <taxon>Bacteria</taxon>
        <taxon>Bacillati</taxon>
        <taxon>Actinomycetota</taxon>
        <taxon>Actinomycetes</taxon>
        <taxon>Kitasatosporales</taxon>
        <taxon>Streptomycetaceae</taxon>
        <taxon>Streptomyces</taxon>
    </lineage>
</organism>
<keyword evidence="2" id="KW-1185">Reference proteome</keyword>
<gene>
    <name evidence="1" type="ORF">GCM10011579_042820</name>
</gene>
<protein>
    <submittedName>
        <fullName evidence="1">Uncharacterized protein</fullName>
    </submittedName>
</protein>
<evidence type="ECO:0000313" key="2">
    <source>
        <dbReference type="Proteomes" id="UP000600365"/>
    </source>
</evidence>
<accession>A0A917Y5U3</accession>
<evidence type="ECO:0000313" key="1">
    <source>
        <dbReference type="EMBL" id="GGN68974.1"/>
    </source>
</evidence>
<name>A0A917Y5U3_9ACTN</name>
<reference evidence="1 2" key="1">
    <citation type="journal article" date="2014" name="Int. J. Syst. Evol. Microbiol.">
        <title>Complete genome sequence of Corynebacterium casei LMG S-19264T (=DSM 44701T), isolated from a smear-ripened cheese.</title>
        <authorList>
            <consortium name="US DOE Joint Genome Institute (JGI-PGF)"/>
            <person name="Walter F."/>
            <person name="Albersmeier A."/>
            <person name="Kalinowski J."/>
            <person name="Ruckert C."/>
        </authorList>
    </citation>
    <scope>NUCLEOTIDE SEQUENCE [LARGE SCALE GENOMIC DNA]</scope>
    <source>
        <strain evidence="1 2">CGMCC 4.7111</strain>
    </source>
</reference>
<dbReference type="Proteomes" id="UP000600365">
    <property type="component" value="Unassembled WGS sequence"/>
</dbReference>
<proteinExistence type="predicted"/>
<sequence length="44" mass="4777">MAIKDDGPRESVANSVRTGAELARAAQLDPDLVEQLIERARQEG</sequence>
<dbReference type="AlphaFoldDB" id="A0A917Y5U3"/>
<dbReference type="RefSeq" id="WP_229703191.1">
    <property type="nucleotide sequence ID" value="NZ_BMMM01000007.1"/>
</dbReference>
<comment type="caution">
    <text evidence="1">The sequence shown here is derived from an EMBL/GenBank/DDBJ whole genome shotgun (WGS) entry which is preliminary data.</text>
</comment>